<gene>
    <name evidence="1" type="ORF">NRB20_25150</name>
</gene>
<keyword evidence="2" id="KW-1185">Reference proteome</keyword>
<evidence type="ECO:0000313" key="2">
    <source>
        <dbReference type="Proteomes" id="UP000438448"/>
    </source>
</evidence>
<accession>A0A7K0D117</accession>
<proteinExistence type="predicted"/>
<organism evidence="1 2">
    <name type="scientific">Nocardia macrotermitis</name>
    <dbReference type="NCBI Taxonomy" id="2585198"/>
    <lineage>
        <taxon>Bacteria</taxon>
        <taxon>Bacillati</taxon>
        <taxon>Actinomycetota</taxon>
        <taxon>Actinomycetes</taxon>
        <taxon>Mycobacteriales</taxon>
        <taxon>Nocardiaceae</taxon>
        <taxon>Nocardia</taxon>
    </lineage>
</organism>
<dbReference type="InterPro" id="IPR029063">
    <property type="entry name" value="SAM-dependent_MTases_sf"/>
</dbReference>
<reference evidence="1 2" key="1">
    <citation type="submission" date="2019-10" db="EMBL/GenBank/DDBJ databases">
        <title>Nocardia macrotermitis sp. nov. and Nocardia aurantia sp. nov., isolated from the gut of fungus growing-termite Macrotermes natalensis.</title>
        <authorList>
            <person name="Benndorf R."/>
            <person name="Schwitalla J."/>
            <person name="Martin K."/>
            <person name="De Beer W."/>
            <person name="Kaster A.-K."/>
            <person name="Vollmers J."/>
            <person name="Poulsen M."/>
            <person name="Beemelmanns C."/>
        </authorList>
    </citation>
    <scope>NUCLEOTIDE SEQUENCE [LARGE SCALE GENOMIC DNA]</scope>
    <source>
        <strain evidence="1 2">RB20</strain>
    </source>
</reference>
<protein>
    <recommendedName>
        <fullName evidence="3">S-adenosyl methyltransferase</fullName>
    </recommendedName>
</protein>
<dbReference type="InterPro" id="IPR006764">
    <property type="entry name" value="SAM_dep_MeTrfase_SAV2177_type"/>
</dbReference>
<dbReference type="Proteomes" id="UP000438448">
    <property type="component" value="Unassembled WGS sequence"/>
</dbReference>
<dbReference type="RefSeq" id="WP_319944807.1">
    <property type="nucleotide sequence ID" value="NZ_WEGK01000004.1"/>
</dbReference>
<dbReference type="Pfam" id="PF04672">
    <property type="entry name" value="Methyltransf_19"/>
    <property type="match status" value="1"/>
</dbReference>
<dbReference type="EMBL" id="WEGK01000004">
    <property type="protein sequence ID" value="MQY19426.1"/>
    <property type="molecule type" value="Genomic_DNA"/>
</dbReference>
<dbReference type="PIRSF" id="PIRSF017393">
    <property type="entry name" value="MTase_SAV2177"/>
    <property type="match status" value="1"/>
</dbReference>
<sequence length="266" mass="29235">MTTNKRVVDPTKPSSARIYDYFLGGKDNYEVDREAAAKILEVWPTVASGVHHNRAFMTRAVRTLSDLGIRQFLDIGAGIPTEPNLHQTAQELDPAARVVYVDNDPLVLAYAHALMTSTPEGKVAYIDADATDPQAILSAPAFAETLDLDEPVAVSLIAVLHFIRDEQDPRGIVDTLMNALAPGSYLVISHITADFAPETMRRALATYRASGVHAQNRNRDEVTSLFDGYELLDPGVVGVHRWRTEAELPEWRDAEAGCWAGVARKN</sequence>
<dbReference type="Gene3D" id="3.40.50.150">
    <property type="entry name" value="Vaccinia Virus protein VP39"/>
    <property type="match status" value="1"/>
</dbReference>
<dbReference type="AlphaFoldDB" id="A0A7K0D117"/>
<dbReference type="SUPFAM" id="SSF53335">
    <property type="entry name" value="S-adenosyl-L-methionine-dependent methyltransferases"/>
    <property type="match status" value="1"/>
</dbReference>
<evidence type="ECO:0008006" key="3">
    <source>
        <dbReference type="Google" id="ProtNLM"/>
    </source>
</evidence>
<evidence type="ECO:0000313" key="1">
    <source>
        <dbReference type="EMBL" id="MQY19426.1"/>
    </source>
</evidence>
<comment type="caution">
    <text evidence="1">The sequence shown here is derived from an EMBL/GenBank/DDBJ whole genome shotgun (WGS) entry which is preliminary data.</text>
</comment>
<name>A0A7K0D117_9NOCA</name>